<dbReference type="OrthoDB" id="9785438at2"/>
<evidence type="ECO:0000313" key="2">
    <source>
        <dbReference type="Proteomes" id="UP000275076"/>
    </source>
</evidence>
<comment type="caution">
    <text evidence="1">The sequence shown here is derived from an EMBL/GenBank/DDBJ whole genome shotgun (WGS) entry which is preliminary data.</text>
</comment>
<organism evidence="1 2">
    <name type="scientific">Salibacterium salarium</name>
    <dbReference type="NCBI Taxonomy" id="284579"/>
    <lineage>
        <taxon>Bacteria</taxon>
        <taxon>Bacillati</taxon>
        <taxon>Bacillota</taxon>
        <taxon>Bacilli</taxon>
        <taxon>Bacillales</taxon>
        <taxon>Bacillaceae</taxon>
    </lineage>
</organism>
<dbReference type="InterPro" id="IPR007263">
    <property type="entry name" value="DCC1-like"/>
</dbReference>
<dbReference type="Proteomes" id="UP000275076">
    <property type="component" value="Unassembled WGS sequence"/>
</dbReference>
<evidence type="ECO:0000313" key="1">
    <source>
        <dbReference type="EMBL" id="RSL34199.1"/>
    </source>
</evidence>
<reference evidence="1 2" key="1">
    <citation type="submission" date="2018-10" db="EMBL/GenBank/DDBJ databases">
        <title>Draft genome sequence of Bacillus salarius IM0101, isolated from a hypersaline soil in Inner Mongolia, China.</title>
        <authorList>
            <person name="Yamprayoonswat W."/>
            <person name="Boonvisut S."/>
            <person name="Jumpathong W."/>
            <person name="Sittihan S."/>
            <person name="Ruangsuj P."/>
            <person name="Wanthongcharoen S."/>
            <person name="Thongpramul N."/>
            <person name="Pimmason S."/>
            <person name="Yu B."/>
            <person name="Yasawong M."/>
        </authorList>
    </citation>
    <scope>NUCLEOTIDE SEQUENCE [LARGE SCALE GENOMIC DNA]</scope>
    <source>
        <strain evidence="1 2">IM0101</strain>
    </source>
</reference>
<accession>A0A3R9Q5T0</accession>
<sequence>MEDKTKTLVAFYDESCGLCQQSKHEIEKWDHHQLITWRSIQDPDILNEYPFLKERNVQQAMHLLEKNTYLYTGYAAVKRIIQLIPAGKWVAPLLYLPGADRAGDKMYKLVARNRHKFIRHRCETGACNIGE</sequence>
<gene>
    <name evidence="1" type="ORF">D7Z54_06450</name>
</gene>
<dbReference type="AlphaFoldDB" id="A0A3R9Q5T0"/>
<dbReference type="Pfam" id="PF04134">
    <property type="entry name" value="DCC1-like"/>
    <property type="match status" value="1"/>
</dbReference>
<proteinExistence type="predicted"/>
<dbReference type="EMBL" id="RBVX01000004">
    <property type="protein sequence ID" value="RSL34199.1"/>
    <property type="molecule type" value="Genomic_DNA"/>
</dbReference>
<name>A0A3R9Q5T0_9BACI</name>
<protein>
    <submittedName>
        <fullName evidence="1">DUF393 domain-containing protein</fullName>
    </submittedName>
</protein>
<dbReference type="GO" id="GO:0015035">
    <property type="term" value="F:protein-disulfide reductase activity"/>
    <property type="evidence" value="ECO:0007669"/>
    <property type="project" value="InterPro"/>
</dbReference>
<dbReference type="RefSeq" id="WP_125555024.1">
    <property type="nucleotide sequence ID" value="NZ_RBVX01000004.1"/>
</dbReference>
<keyword evidence="2" id="KW-1185">Reference proteome</keyword>